<dbReference type="EMBL" id="JAAMPJ010000015">
    <property type="protein sequence ID" value="NGY65262.1"/>
    <property type="molecule type" value="Genomic_DNA"/>
</dbReference>
<dbReference type="GO" id="GO:0006950">
    <property type="term" value="P:response to stress"/>
    <property type="evidence" value="ECO:0007669"/>
    <property type="project" value="TreeGrafter"/>
</dbReference>
<dbReference type="AlphaFoldDB" id="A0A7C9S149"/>
<dbReference type="InterPro" id="IPR036390">
    <property type="entry name" value="WH_DNA-bd_sf"/>
</dbReference>
<dbReference type="Pfam" id="PF13463">
    <property type="entry name" value="HTH_27"/>
    <property type="match status" value="1"/>
</dbReference>
<dbReference type="SMART" id="SM00347">
    <property type="entry name" value="HTH_MARR"/>
    <property type="match status" value="1"/>
</dbReference>
<reference evidence="2 3" key="1">
    <citation type="submission" date="2020-03" db="EMBL/GenBank/DDBJ databases">
        <title>Isolation and identification of active actinomycetes.</title>
        <authorList>
            <person name="Sun X."/>
        </authorList>
    </citation>
    <scope>NUCLEOTIDE SEQUENCE [LARGE SCALE GENOMIC DNA]</scope>
    <source>
        <strain evidence="2 3">NEAU-D13</strain>
    </source>
</reference>
<protein>
    <submittedName>
        <fullName evidence="2">Winged helix-turn-helix transcriptional regulator</fullName>
    </submittedName>
</protein>
<dbReference type="GO" id="GO:0003700">
    <property type="term" value="F:DNA-binding transcription factor activity"/>
    <property type="evidence" value="ECO:0007669"/>
    <property type="project" value="InterPro"/>
</dbReference>
<evidence type="ECO:0000313" key="2">
    <source>
        <dbReference type="EMBL" id="NGY65262.1"/>
    </source>
</evidence>
<dbReference type="SUPFAM" id="SSF46785">
    <property type="entry name" value="Winged helix' DNA-binding domain"/>
    <property type="match status" value="1"/>
</dbReference>
<sequence>MNDTPAWLSPAEQHAWRAFVRLQQKFWPMLERDLQAHKLSGADFEILVALTDTPDGRRQFQDLAGTIEWEQSRLSHQIARMIKRGLVAREECAEDGRRAFVAITPAGRERIEAAAPHHVATVRRLVIDALKPDELATFARLSNRILEQLDDVPPRPSSRSSRR</sequence>
<dbReference type="PANTHER" id="PTHR33164">
    <property type="entry name" value="TRANSCRIPTIONAL REGULATOR, MARR FAMILY"/>
    <property type="match status" value="1"/>
</dbReference>
<dbReference type="PROSITE" id="PS50995">
    <property type="entry name" value="HTH_MARR_2"/>
    <property type="match status" value="1"/>
</dbReference>
<gene>
    <name evidence="2" type="ORF">G7043_40845</name>
</gene>
<dbReference type="PANTHER" id="PTHR33164:SF99">
    <property type="entry name" value="MARR FAMILY REGULATORY PROTEIN"/>
    <property type="match status" value="1"/>
</dbReference>
<dbReference type="InterPro" id="IPR036388">
    <property type="entry name" value="WH-like_DNA-bd_sf"/>
</dbReference>
<feature type="domain" description="HTH marR-type" evidence="1">
    <location>
        <begin position="12"/>
        <end position="147"/>
    </location>
</feature>
<comment type="caution">
    <text evidence="2">The sequence shown here is derived from an EMBL/GenBank/DDBJ whole genome shotgun (WGS) entry which is preliminary data.</text>
</comment>
<organism evidence="2 3">
    <name type="scientific">Lentzea alba</name>
    <dbReference type="NCBI Taxonomy" id="2714351"/>
    <lineage>
        <taxon>Bacteria</taxon>
        <taxon>Bacillati</taxon>
        <taxon>Actinomycetota</taxon>
        <taxon>Actinomycetes</taxon>
        <taxon>Pseudonocardiales</taxon>
        <taxon>Pseudonocardiaceae</taxon>
        <taxon>Lentzea</taxon>
    </lineage>
</organism>
<dbReference type="Proteomes" id="UP000481360">
    <property type="component" value="Unassembled WGS sequence"/>
</dbReference>
<dbReference type="Gene3D" id="1.10.10.10">
    <property type="entry name" value="Winged helix-like DNA-binding domain superfamily/Winged helix DNA-binding domain"/>
    <property type="match status" value="1"/>
</dbReference>
<dbReference type="InterPro" id="IPR000835">
    <property type="entry name" value="HTH_MarR-typ"/>
</dbReference>
<name>A0A7C9S149_9PSEU</name>
<accession>A0A7C9S149</accession>
<keyword evidence="3" id="KW-1185">Reference proteome</keyword>
<evidence type="ECO:0000259" key="1">
    <source>
        <dbReference type="PROSITE" id="PS50995"/>
    </source>
</evidence>
<dbReference type="RefSeq" id="WP_166054068.1">
    <property type="nucleotide sequence ID" value="NZ_JAAMPJ010000015.1"/>
</dbReference>
<proteinExistence type="predicted"/>
<evidence type="ECO:0000313" key="3">
    <source>
        <dbReference type="Proteomes" id="UP000481360"/>
    </source>
</evidence>
<dbReference type="InterPro" id="IPR039422">
    <property type="entry name" value="MarR/SlyA-like"/>
</dbReference>